<dbReference type="FunFam" id="2.20.110.10:FF:000037">
    <property type="entry name" value="Phosphatidylinositol 4-phosphate 5-kinase"/>
    <property type="match status" value="1"/>
</dbReference>
<evidence type="ECO:0000313" key="4">
    <source>
        <dbReference type="Proteomes" id="UP000008694"/>
    </source>
</evidence>
<proteinExistence type="predicted"/>
<dbReference type="EMBL" id="GL348713">
    <property type="protein sequence ID" value="EFH66733.1"/>
    <property type="molecule type" value="Genomic_DNA"/>
</dbReference>
<dbReference type="AlphaFoldDB" id="D7KKW5"/>
<sequence length="206" mass="23441">MRLKNIVSRGVEDSSLMSESEEDEEEEASEVILSRNVVEKKKKKNLRFGEEEEEERRDGLVLLAQSTQMVRSRSQGTTRRVTPTPLVDVEKPLPNGDLYIGSFSGGFPHGSGKKHGHGQKRYANGDFYEGTWRRNLKDGRGRYVWRNGNQYTGEWRSGVISGKGLLVWPNGNQCLWENVRLGVPKFRLMGLIFTQLALVICEKNNQ</sequence>
<dbReference type="InterPro" id="IPR003409">
    <property type="entry name" value="MORN"/>
</dbReference>
<dbReference type="PANTHER" id="PTHR23084:SF263">
    <property type="entry name" value="MORN REPEAT-CONTAINING PROTEIN 1"/>
    <property type="match status" value="1"/>
</dbReference>
<name>D7KKW5_ARALL</name>
<evidence type="ECO:0000256" key="1">
    <source>
        <dbReference type="ARBA" id="ARBA00022737"/>
    </source>
</evidence>
<evidence type="ECO:0000313" key="3">
    <source>
        <dbReference type="EMBL" id="EFH66733.1"/>
    </source>
</evidence>
<dbReference type="SMART" id="SM00698">
    <property type="entry name" value="MORN"/>
    <property type="match status" value="3"/>
</dbReference>
<dbReference type="STRING" id="81972.D7KKW5"/>
<dbReference type="Gene3D" id="2.20.110.10">
    <property type="entry name" value="Histone H3 K4-specific methyltransferase SET7/9 N-terminal domain"/>
    <property type="match status" value="1"/>
</dbReference>
<keyword evidence="1" id="KW-0677">Repeat</keyword>
<dbReference type="Proteomes" id="UP000008694">
    <property type="component" value="Unassembled WGS sequence"/>
</dbReference>
<dbReference type="Pfam" id="PF02493">
    <property type="entry name" value="MORN"/>
    <property type="match status" value="3"/>
</dbReference>
<evidence type="ECO:0000256" key="2">
    <source>
        <dbReference type="SAM" id="MobiDB-lite"/>
    </source>
</evidence>
<dbReference type="SUPFAM" id="SSF82185">
    <property type="entry name" value="Histone H3 K4-specific methyltransferase SET7/9 N-terminal domain"/>
    <property type="match status" value="1"/>
</dbReference>
<organism evidence="4">
    <name type="scientific">Arabidopsis lyrata subsp. lyrata</name>
    <name type="common">Lyre-leaved rock-cress</name>
    <dbReference type="NCBI Taxonomy" id="81972"/>
    <lineage>
        <taxon>Eukaryota</taxon>
        <taxon>Viridiplantae</taxon>
        <taxon>Streptophyta</taxon>
        <taxon>Embryophyta</taxon>
        <taxon>Tracheophyta</taxon>
        <taxon>Spermatophyta</taxon>
        <taxon>Magnoliopsida</taxon>
        <taxon>eudicotyledons</taxon>
        <taxon>Gunneridae</taxon>
        <taxon>Pentapetalae</taxon>
        <taxon>rosids</taxon>
        <taxon>malvids</taxon>
        <taxon>Brassicales</taxon>
        <taxon>Brassicaceae</taxon>
        <taxon>Camelineae</taxon>
        <taxon>Arabidopsis</taxon>
    </lineage>
</organism>
<dbReference type="eggNOG" id="KOG0229">
    <property type="taxonomic scope" value="Eukaryota"/>
</dbReference>
<dbReference type="PANTHER" id="PTHR23084">
    <property type="entry name" value="PHOSPHATIDYLINOSITOL-4-PHOSPHATE 5-KINASE RELATED"/>
    <property type="match status" value="1"/>
</dbReference>
<reference evidence="4" key="1">
    <citation type="journal article" date="2011" name="Nat. Genet.">
        <title>The Arabidopsis lyrata genome sequence and the basis of rapid genome size change.</title>
        <authorList>
            <person name="Hu T.T."/>
            <person name="Pattyn P."/>
            <person name="Bakker E.G."/>
            <person name="Cao J."/>
            <person name="Cheng J.-F."/>
            <person name="Clark R.M."/>
            <person name="Fahlgren N."/>
            <person name="Fawcett J.A."/>
            <person name="Grimwood J."/>
            <person name="Gundlach H."/>
            <person name="Haberer G."/>
            <person name="Hollister J.D."/>
            <person name="Ossowski S."/>
            <person name="Ottilar R.P."/>
            <person name="Salamov A.A."/>
            <person name="Schneeberger K."/>
            <person name="Spannagl M."/>
            <person name="Wang X."/>
            <person name="Yang L."/>
            <person name="Nasrallah M.E."/>
            <person name="Bergelson J."/>
            <person name="Carrington J.C."/>
            <person name="Gaut B.S."/>
            <person name="Schmutz J."/>
            <person name="Mayer K.F.X."/>
            <person name="Van de Peer Y."/>
            <person name="Grigoriev I.V."/>
            <person name="Nordborg M."/>
            <person name="Weigel D."/>
            <person name="Guo Y.-L."/>
        </authorList>
    </citation>
    <scope>NUCLEOTIDE SEQUENCE [LARGE SCALE GENOMIC DNA]</scope>
    <source>
        <strain evidence="4">cv. MN47</strain>
    </source>
</reference>
<dbReference type="GO" id="GO:0016020">
    <property type="term" value="C:membrane"/>
    <property type="evidence" value="ECO:0007669"/>
    <property type="project" value="UniProtKB-ARBA"/>
</dbReference>
<gene>
    <name evidence="3" type="ORF">ARALYDRAFT_679968</name>
</gene>
<keyword evidence="4" id="KW-1185">Reference proteome</keyword>
<feature type="region of interest" description="Disordered" evidence="2">
    <location>
        <begin position="1"/>
        <end position="30"/>
    </location>
</feature>
<dbReference type="Gramene" id="Al_scaffold_0001_2291">
    <property type="protein sequence ID" value="Al_scaffold_0001_2291"/>
    <property type="gene ID" value="Al_scaffold_0001_2291"/>
</dbReference>
<protein>
    <submittedName>
        <fullName evidence="3">Predicted protein</fullName>
    </submittedName>
</protein>
<accession>D7KKW5</accession>
<dbReference type="HOGENOM" id="CLU_1333551_0_0_1"/>
<feature type="compositionally biased region" description="Acidic residues" evidence="2">
    <location>
        <begin position="19"/>
        <end position="29"/>
    </location>
</feature>